<dbReference type="PROSITE" id="PS50110">
    <property type="entry name" value="RESPONSE_REGULATORY"/>
    <property type="match status" value="1"/>
</dbReference>
<dbReference type="GO" id="GO:0000156">
    <property type="term" value="F:phosphorelay response regulator activity"/>
    <property type="evidence" value="ECO:0007669"/>
    <property type="project" value="TreeGrafter"/>
</dbReference>
<evidence type="ECO:0000313" key="13">
    <source>
        <dbReference type="Proteomes" id="UP000774000"/>
    </source>
</evidence>
<dbReference type="Proteomes" id="UP000774000">
    <property type="component" value="Unassembled WGS sequence"/>
</dbReference>
<evidence type="ECO:0000313" key="12">
    <source>
        <dbReference type="EMBL" id="MBM7555447.1"/>
    </source>
</evidence>
<comment type="caution">
    <text evidence="12">The sequence shown here is derived from an EMBL/GenBank/DDBJ whole genome shotgun (WGS) entry which is preliminary data.</text>
</comment>
<accession>A0A938XNH6</accession>
<reference evidence="12" key="1">
    <citation type="submission" date="2021-01" db="EMBL/GenBank/DDBJ databases">
        <title>Genomic Encyclopedia of Type Strains, Phase IV (KMG-IV): sequencing the most valuable type-strain genomes for metagenomic binning, comparative biology and taxonomic classification.</title>
        <authorList>
            <person name="Goeker M."/>
        </authorList>
    </citation>
    <scope>NUCLEOTIDE SEQUENCE</scope>
    <source>
        <strain evidence="12">DSM 23230</strain>
    </source>
</reference>
<dbReference type="FunFam" id="1.10.10.10:FF:000018">
    <property type="entry name" value="DNA-binding response regulator ResD"/>
    <property type="match status" value="1"/>
</dbReference>
<evidence type="ECO:0000256" key="2">
    <source>
        <dbReference type="ARBA" id="ARBA00022553"/>
    </source>
</evidence>
<dbReference type="InterPro" id="IPR036388">
    <property type="entry name" value="WH-like_DNA-bd_sf"/>
</dbReference>
<keyword evidence="2 8" id="KW-0597">Phosphoprotein</keyword>
<keyword evidence="6" id="KW-0804">Transcription</keyword>
<dbReference type="SUPFAM" id="SSF52172">
    <property type="entry name" value="CheY-like"/>
    <property type="match status" value="1"/>
</dbReference>
<sequence>MADKNILVVDDDYNVHEILEMYLKEENYKMISAYNGEEALEKLNNNKIDLIVLDIMMPKMDGKEVVKEIRKDNEVAIIFLSAKSEEFDRVLGLELGADDYVTKPFSPREMVVRIKTVLKRIDSNQSNNNVTEREIIEYPNLKIDLSDREVKVKGEVIDLSPKEFELLILLARNPRQVFERDHLYERIWGLDHYGDMRTVDVHINWLRDKLDLDYIKTVWGVGYKFVSDSDV</sequence>
<feature type="domain" description="OmpR/PhoB-type" evidence="11">
    <location>
        <begin position="133"/>
        <end position="227"/>
    </location>
</feature>
<gene>
    <name evidence="12" type="ORF">JOC47_000271</name>
</gene>
<keyword evidence="4" id="KW-0805">Transcription regulation</keyword>
<evidence type="ECO:0000259" key="11">
    <source>
        <dbReference type="PROSITE" id="PS51755"/>
    </source>
</evidence>
<evidence type="ECO:0000256" key="3">
    <source>
        <dbReference type="ARBA" id="ARBA00023012"/>
    </source>
</evidence>
<dbReference type="SMART" id="SM00448">
    <property type="entry name" value="REC"/>
    <property type="match status" value="1"/>
</dbReference>
<dbReference type="GO" id="GO:0006355">
    <property type="term" value="P:regulation of DNA-templated transcription"/>
    <property type="evidence" value="ECO:0007669"/>
    <property type="project" value="InterPro"/>
</dbReference>
<dbReference type="RefSeq" id="WP_204700158.1">
    <property type="nucleotide sequence ID" value="NZ_JAFBDQ010000001.1"/>
</dbReference>
<dbReference type="InterPro" id="IPR011006">
    <property type="entry name" value="CheY-like_superfamily"/>
</dbReference>
<feature type="modified residue" description="4-aspartylphosphate" evidence="8">
    <location>
        <position position="54"/>
    </location>
</feature>
<dbReference type="Gene3D" id="1.10.10.10">
    <property type="entry name" value="Winged helix-like DNA-binding domain superfamily/Winged helix DNA-binding domain"/>
    <property type="match status" value="1"/>
</dbReference>
<feature type="DNA-binding region" description="OmpR/PhoB-type" evidence="9">
    <location>
        <begin position="133"/>
        <end position="227"/>
    </location>
</feature>
<evidence type="ECO:0000256" key="9">
    <source>
        <dbReference type="PROSITE-ProRule" id="PRU01091"/>
    </source>
</evidence>
<dbReference type="FunFam" id="3.40.50.2300:FF:000001">
    <property type="entry name" value="DNA-binding response regulator PhoB"/>
    <property type="match status" value="1"/>
</dbReference>
<proteinExistence type="predicted"/>
<dbReference type="InterPro" id="IPR039420">
    <property type="entry name" value="WalR-like"/>
</dbReference>
<keyword evidence="13" id="KW-1185">Reference proteome</keyword>
<keyword evidence="3" id="KW-0902">Two-component regulatory system</keyword>
<dbReference type="GO" id="GO:0000976">
    <property type="term" value="F:transcription cis-regulatory region binding"/>
    <property type="evidence" value="ECO:0007669"/>
    <property type="project" value="TreeGrafter"/>
</dbReference>
<dbReference type="Pfam" id="PF00486">
    <property type="entry name" value="Trans_reg_C"/>
    <property type="match status" value="1"/>
</dbReference>
<dbReference type="InterPro" id="IPR001867">
    <property type="entry name" value="OmpR/PhoB-type_DNA-bd"/>
</dbReference>
<dbReference type="CDD" id="cd00383">
    <property type="entry name" value="trans_reg_C"/>
    <property type="match status" value="1"/>
</dbReference>
<protein>
    <recommendedName>
        <fullName evidence="1">Stage 0 sporulation protein A homolog</fullName>
    </recommendedName>
</protein>
<keyword evidence="5 9" id="KW-0238">DNA-binding</keyword>
<evidence type="ECO:0000259" key="10">
    <source>
        <dbReference type="PROSITE" id="PS50110"/>
    </source>
</evidence>
<feature type="domain" description="Response regulatory" evidence="10">
    <location>
        <begin position="5"/>
        <end position="118"/>
    </location>
</feature>
<dbReference type="AlphaFoldDB" id="A0A938XNH6"/>
<dbReference type="Gene3D" id="3.40.50.2300">
    <property type="match status" value="1"/>
</dbReference>
<comment type="function">
    <text evidence="7">May play the central regulatory role in sporulation. It may be an element of the effector pathway responsible for the activation of sporulation genes in response to nutritional stress. Spo0A may act in concert with spo0H (a sigma factor) to control the expression of some genes that are critical to the sporulation process.</text>
</comment>
<organism evidence="12 13">
    <name type="scientific">Halanaerobacter jeridensis</name>
    <dbReference type="NCBI Taxonomy" id="706427"/>
    <lineage>
        <taxon>Bacteria</taxon>
        <taxon>Bacillati</taxon>
        <taxon>Bacillota</taxon>
        <taxon>Clostridia</taxon>
        <taxon>Halanaerobiales</taxon>
        <taxon>Halobacteroidaceae</taxon>
        <taxon>Halanaerobacter</taxon>
    </lineage>
</organism>
<dbReference type="PROSITE" id="PS51755">
    <property type="entry name" value="OMPR_PHOB"/>
    <property type="match status" value="1"/>
</dbReference>
<dbReference type="GO" id="GO:0005829">
    <property type="term" value="C:cytosol"/>
    <property type="evidence" value="ECO:0007669"/>
    <property type="project" value="TreeGrafter"/>
</dbReference>
<dbReference type="Pfam" id="PF00072">
    <property type="entry name" value="Response_reg"/>
    <property type="match status" value="1"/>
</dbReference>
<dbReference type="InterPro" id="IPR001789">
    <property type="entry name" value="Sig_transdc_resp-reg_receiver"/>
</dbReference>
<evidence type="ECO:0000256" key="8">
    <source>
        <dbReference type="PROSITE-ProRule" id="PRU00169"/>
    </source>
</evidence>
<evidence type="ECO:0000256" key="7">
    <source>
        <dbReference type="ARBA" id="ARBA00024867"/>
    </source>
</evidence>
<dbReference type="EMBL" id="JAFBDQ010000001">
    <property type="protein sequence ID" value="MBM7555447.1"/>
    <property type="molecule type" value="Genomic_DNA"/>
</dbReference>
<name>A0A938XNH6_9FIRM</name>
<evidence type="ECO:0000256" key="1">
    <source>
        <dbReference type="ARBA" id="ARBA00018672"/>
    </source>
</evidence>
<evidence type="ECO:0000256" key="6">
    <source>
        <dbReference type="ARBA" id="ARBA00023163"/>
    </source>
</evidence>
<evidence type="ECO:0000256" key="4">
    <source>
        <dbReference type="ARBA" id="ARBA00023015"/>
    </source>
</evidence>
<dbReference type="GO" id="GO:0032993">
    <property type="term" value="C:protein-DNA complex"/>
    <property type="evidence" value="ECO:0007669"/>
    <property type="project" value="TreeGrafter"/>
</dbReference>
<dbReference type="SMART" id="SM00862">
    <property type="entry name" value="Trans_reg_C"/>
    <property type="match status" value="1"/>
</dbReference>
<dbReference type="Gene3D" id="6.10.250.690">
    <property type="match status" value="1"/>
</dbReference>
<dbReference type="PANTHER" id="PTHR48111">
    <property type="entry name" value="REGULATOR OF RPOS"/>
    <property type="match status" value="1"/>
</dbReference>
<dbReference type="PANTHER" id="PTHR48111:SF40">
    <property type="entry name" value="PHOSPHATE REGULON TRANSCRIPTIONAL REGULATORY PROTEIN PHOB"/>
    <property type="match status" value="1"/>
</dbReference>
<evidence type="ECO:0000256" key="5">
    <source>
        <dbReference type="ARBA" id="ARBA00023125"/>
    </source>
</evidence>